<dbReference type="GO" id="GO:0004109">
    <property type="term" value="F:coproporphyrinogen oxidase activity"/>
    <property type="evidence" value="ECO:0007669"/>
    <property type="project" value="InterPro"/>
</dbReference>
<sequence length="459" mass="51745">MFRRQIMNTKTLAEKYTVPAPRYTSYPTVPYWENDAFSAAAWKESVVNSFIAMDSTEGISVYIHLPFCESLCTYCGCNTRITRNHGVEEPYMQTLWKEWEMYLALLPSRPQIRELHLGGGTPTFFSPGNLAKLVKGILDRADIHPAAEFSFEAHPGNTTHAHLDQLHALGFKRLSFGIQDFDPLVQLTINRVQSYEEVELATNDARAAGYTSINYDLIYGLPMQTMAGLTETIAAVLKLRPDRIAFYSYAHVPWVKPGQRSYTEKDLPEGEFKHQLYEAGRELLKAGGYLEIGMDHFTLPTDSLFEAEAKGTLHRNFMGYTEQYSRLMIGLGVSAISDSWTGFAQNVKKVEEYTALVNSGELPVFKGHLLNAEDLIVRQHILNIMCKGETSWTSYSEFSVLAEGMERMRVLEADGLVVLDGNSVRVTTAGKRFLRNICMALDLRLWRKAPATQLFSISG</sequence>
<evidence type="ECO:0000256" key="2">
    <source>
        <dbReference type="ARBA" id="ARBA00004785"/>
    </source>
</evidence>
<evidence type="ECO:0000313" key="19">
    <source>
        <dbReference type="Proteomes" id="UP000295499"/>
    </source>
</evidence>
<dbReference type="PANTHER" id="PTHR13932:SF6">
    <property type="entry name" value="OXYGEN-INDEPENDENT COPROPORPHYRINOGEN III OXIDASE"/>
    <property type="match status" value="1"/>
</dbReference>
<keyword evidence="12 14" id="KW-0627">Porphyrin biosynthesis</keyword>
<keyword evidence="5 14" id="KW-0004">4Fe-4S</keyword>
<accession>A0A4V3C470</accession>
<evidence type="ECO:0000256" key="6">
    <source>
        <dbReference type="ARBA" id="ARBA00022490"/>
    </source>
</evidence>
<feature type="binding site" evidence="15">
    <location>
        <position position="62"/>
    </location>
    <ligand>
        <name>S-adenosyl-L-methionine</name>
        <dbReference type="ChEBI" id="CHEBI:59789"/>
        <label>1</label>
    </ligand>
</feature>
<evidence type="ECO:0000256" key="13">
    <source>
        <dbReference type="ARBA" id="ARBA00048321"/>
    </source>
</evidence>
<evidence type="ECO:0000256" key="9">
    <source>
        <dbReference type="ARBA" id="ARBA00023002"/>
    </source>
</evidence>
<dbReference type="SUPFAM" id="SSF102114">
    <property type="entry name" value="Radical SAM enzymes"/>
    <property type="match status" value="1"/>
</dbReference>
<dbReference type="InterPro" id="IPR004558">
    <property type="entry name" value="Coprogen_oxidase_HemN"/>
</dbReference>
<dbReference type="CDD" id="cd01335">
    <property type="entry name" value="Radical_SAM"/>
    <property type="match status" value="1"/>
</dbReference>
<keyword evidence="9 14" id="KW-0560">Oxidoreductase</keyword>
<dbReference type="Gene3D" id="3.20.20.70">
    <property type="entry name" value="Aldolase class I"/>
    <property type="match status" value="1"/>
</dbReference>
<keyword evidence="6 14" id="KW-0963">Cytoplasm</keyword>
<evidence type="ECO:0000256" key="3">
    <source>
        <dbReference type="ARBA" id="ARBA00005493"/>
    </source>
</evidence>
<feature type="binding site" evidence="15">
    <location>
        <begin position="74"/>
        <end position="76"/>
    </location>
    <ligand>
        <name>S-adenosyl-L-methionine</name>
        <dbReference type="ChEBI" id="CHEBI:59789"/>
        <label>2</label>
    </ligand>
</feature>
<dbReference type="PIRSF" id="PIRSF000167">
    <property type="entry name" value="HemN"/>
    <property type="match status" value="1"/>
</dbReference>
<proteinExistence type="inferred from homology"/>
<dbReference type="AlphaFoldDB" id="A0A4V3C470"/>
<comment type="pathway">
    <text evidence="2 14">Porphyrin-containing compound metabolism; protoporphyrin-IX biosynthesis; protoporphyrinogen-IX from coproporphyrinogen-III (AdoMet route): step 1/1.</text>
</comment>
<feature type="binding site" evidence="15">
    <location>
        <position position="216"/>
    </location>
    <ligand>
        <name>S-adenosyl-L-methionine</name>
        <dbReference type="ChEBI" id="CHEBI:59789"/>
        <label>2</label>
    </ligand>
</feature>
<evidence type="ECO:0000256" key="1">
    <source>
        <dbReference type="ARBA" id="ARBA00004496"/>
    </source>
</evidence>
<feature type="binding site" evidence="16">
    <location>
        <position position="72"/>
    </location>
    <ligand>
        <name>[4Fe-4S] cluster</name>
        <dbReference type="ChEBI" id="CHEBI:49883"/>
        <note>4Fe-4S-S-AdoMet</note>
    </ligand>
</feature>
<dbReference type="InterPro" id="IPR058240">
    <property type="entry name" value="rSAM_sf"/>
</dbReference>
<evidence type="ECO:0000256" key="5">
    <source>
        <dbReference type="ARBA" id="ARBA00022485"/>
    </source>
</evidence>
<feature type="binding site" evidence="15">
    <location>
        <position position="250"/>
    </location>
    <ligand>
        <name>S-adenosyl-L-methionine</name>
        <dbReference type="ChEBI" id="CHEBI:59789"/>
        <label>2</label>
    </ligand>
</feature>
<evidence type="ECO:0000256" key="16">
    <source>
        <dbReference type="PIRSR" id="PIRSR000167-2"/>
    </source>
</evidence>
<reference evidence="18 19" key="1">
    <citation type="submission" date="2019-03" db="EMBL/GenBank/DDBJ databases">
        <title>Genomic Encyclopedia of Archaeal and Bacterial Type Strains, Phase II (KMG-II): from individual species to whole genera.</title>
        <authorList>
            <person name="Goeker M."/>
        </authorList>
    </citation>
    <scope>NUCLEOTIDE SEQUENCE [LARGE SCALE GENOMIC DNA]</scope>
    <source>
        <strain evidence="18 19">DSM 19034</strain>
    </source>
</reference>
<evidence type="ECO:0000256" key="10">
    <source>
        <dbReference type="ARBA" id="ARBA00023004"/>
    </source>
</evidence>
<evidence type="ECO:0000256" key="8">
    <source>
        <dbReference type="ARBA" id="ARBA00022723"/>
    </source>
</evidence>
<feature type="binding site" evidence="16">
    <location>
        <position position="75"/>
    </location>
    <ligand>
        <name>[4Fe-4S] cluster</name>
        <dbReference type="ChEBI" id="CHEBI:49883"/>
        <note>4Fe-4S-S-AdoMet</note>
    </ligand>
</feature>
<dbReference type="PROSITE" id="PS51918">
    <property type="entry name" value="RADICAL_SAM"/>
    <property type="match status" value="1"/>
</dbReference>
<evidence type="ECO:0000313" key="18">
    <source>
        <dbReference type="EMBL" id="TDO24818.1"/>
    </source>
</evidence>
<dbReference type="GO" id="GO:0005737">
    <property type="term" value="C:cytoplasm"/>
    <property type="evidence" value="ECO:0007669"/>
    <property type="project" value="UniProtKB-SubCell"/>
</dbReference>
<dbReference type="Proteomes" id="UP000295499">
    <property type="component" value="Unassembled WGS sequence"/>
</dbReference>
<keyword evidence="8 14" id="KW-0479">Metal-binding</keyword>
<comment type="similarity">
    <text evidence="3 14">Belongs to the anaerobic coproporphyrinogen-III oxidase family.</text>
</comment>
<feature type="binding site" evidence="15">
    <location>
        <position position="179"/>
    </location>
    <ligand>
        <name>S-adenosyl-L-methionine</name>
        <dbReference type="ChEBI" id="CHEBI:59789"/>
        <label>2</label>
    </ligand>
</feature>
<feature type="binding site" evidence="15">
    <location>
        <begin position="120"/>
        <end position="121"/>
    </location>
    <ligand>
        <name>S-adenosyl-L-methionine</name>
        <dbReference type="ChEBI" id="CHEBI:59789"/>
        <label>2</label>
    </ligand>
</feature>
<evidence type="ECO:0000256" key="12">
    <source>
        <dbReference type="ARBA" id="ARBA00023244"/>
    </source>
</evidence>
<dbReference type="GO" id="GO:0046872">
    <property type="term" value="F:metal ion binding"/>
    <property type="evidence" value="ECO:0007669"/>
    <property type="project" value="UniProtKB-KW"/>
</dbReference>
<dbReference type="InterPro" id="IPR034505">
    <property type="entry name" value="Coproporphyrinogen-III_oxidase"/>
</dbReference>
<evidence type="ECO:0000256" key="15">
    <source>
        <dbReference type="PIRSR" id="PIRSR000167-1"/>
    </source>
</evidence>
<keyword evidence="7 14" id="KW-0949">S-adenosyl-L-methionine</keyword>
<evidence type="ECO:0000256" key="14">
    <source>
        <dbReference type="PIRNR" id="PIRNR000167"/>
    </source>
</evidence>
<dbReference type="EC" id="1.3.98.3" evidence="14"/>
<evidence type="ECO:0000256" key="4">
    <source>
        <dbReference type="ARBA" id="ARBA00011245"/>
    </source>
</evidence>
<keyword evidence="11 14" id="KW-0411">Iron-sulfur</keyword>
<keyword evidence="19" id="KW-1185">Reference proteome</keyword>
<dbReference type="Gene3D" id="1.10.10.920">
    <property type="match status" value="1"/>
</dbReference>
<dbReference type="SFLD" id="SFLDS00029">
    <property type="entry name" value="Radical_SAM"/>
    <property type="match status" value="1"/>
</dbReference>
<dbReference type="InterPro" id="IPR007197">
    <property type="entry name" value="rSAM"/>
</dbReference>
<comment type="catalytic activity">
    <reaction evidence="13 14">
        <text>coproporphyrinogen III + 2 S-adenosyl-L-methionine = protoporphyrinogen IX + 2 5'-deoxyadenosine + 2 L-methionine + 2 CO2</text>
        <dbReference type="Rhea" id="RHEA:15425"/>
        <dbReference type="ChEBI" id="CHEBI:16526"/>
        <dbReference type="ChEBI" id="CHEBI:17319"/>
        <dbReference type="ChEBI" id="CHEBI:57307"/>
        <dbReference type="ChEBI" id="CHEBI:57309"/>
        <dbReference type="ChEBI" id="CHEBI:57844"/>
        <dbReference type="ChEBI" id="CHEBI:59789"/>
        <dbReference type="EC" id="1.3.98.3"/>
    </reaction>
</comment>
<feature type="binding site" evidence="16">
    <location>
        <position position="68"/>
    </location>
    <ligand>
        <name>[4Fe-4S] cluster</name>
        <dbReference type="ChEBI" id="CHEBI:49883"/>
        <note>4Fe-4S-S-AdoMet</note>
    </ligand>
</feature>
<dbReference type="UniPathway" id="UPA00251">
    <property type="reaction ID" value="UER00323"/>
</dbReference>
<feature type="domain" description="Radical SAM core" evidence="17">
    <location>
        <begin position="53"/>
        <end position="295"/>
    </location>
</feature>
<dbReference type="PANTHER" id="PTHR13932">
    <property type="entry name" value="COPROPORPHYRINIGEN III OXIDASE"/>
    <property type="match status" value="1"/>
</dbReference>
<dbReference type="SFLD" id="SFLDG01065">
    <property type="entry name" value="anaerobic_coproporphyrinogen-I"/>
    <property type="match status" value="1"/>
</dbReference>
<evidence type="ECO:0000256" key="7">
    <source>
        <dbReference type="ARBA" id="ARBA00022691"/>
    </source>
</evidence>
<dbReference type="GO" id="GO:0006782">
    <property type="term" value="P:protoporphyrinogen IX biosynthetic process"/>
    <property type="evidence" value="ECO:0007669"/>
    <property type="project" value="UniProtKB-UniPathway"/>
</dbReference>
<comment type="subunit">
    <text evidence="4">Monomer.</text>
</comment>
<feature type="binding site" evidence="15">
    <location>
        <position position="336"/>
    </location>
    <ligand>
        <name>S-adenosyl-L-methionine</name>
        <dbReference type="ChEBI" id="CHEBI:59789"/>
        <label>1</label>
    </ligand>
</feature>
<feature type="binding site" evidence="15">
    <location>
        <position position="191"/>
    </location>
    <ligand>
        <name>S-adenosyl-L-methionine</name>
        <dbReference type="ChEBI" id="CHEBI:59789"/>
        <label>2</label>
    </ligand>
</feature>
<comment type="cofactor">
    <cofactor evidence="14 16">
        <name>[4Fe-4S] cluster</name>
        <dbReference type="ChEBI" id="CHEBI:49883"/>
    </cofactor>
    <text evidence="14 16">Binds 1 [4Fe-4S] cluster. The cluster is coordinated with 3 cysteines and an exchangeable S-adenosyl-L-methionine.</text>
</comment>
<dbReference type="NCBIfam" id="TIGR00538">
    <property type="entry name" value="hemN"/>
    <property type="match status" value="1"/>
</dbReference>
<feature type="binding site" evidence="15">
    <location>
        <position position="152"/>
    </location>
    <ligand>
        <name>S-adenosyl-L-methionine</name>
        <dbReference type="ChEBI" id="CHEBI:59789"/>
        <label>1</label>
    </ligand>
</feature>
<organism evidence="18 19">
    <name type="scientific">Pedobacter duraquae</name>
    <dbReference type="NCBI Taxonomy" id="425511"/>
    <lineage>
        <taxon>Bacteria</taxon>
        <taxon>Pseudomonadati</taxon>
        <taxon>Bacteroidota</taxon>
        <taxon>Sphingobacteriia</taxon>
        <taxon>Sphingobacteriales</taxon>
        <taxon>Sphingobacteriaceae</taxon>
        <taxon>Pedobacter</taxon>
    </lineage>
</organism>
<comment type="subcellular location">
    <subcellularLocation>
        <location evidence="1 14">Cytoplasm</location>
    </subcellularLocation>
</comment>
<dbReference type="SMART" id="SM00729">
    <property type="entry name" value="Elp3"/>
    <property type="match status" value="1"/>
</dbReference>
<dbReference type="InterPro" id="IPR013785">
    <property type="entry name" value="Aldolase_TIM"/>
</dbReference>
<dbReference type="GO" id="GO:0051539">
    <property type="term" value="F:4 iron, 4 sulfur cluster binding"/>
    <property type="evidence" value="ECO:0007669"/>
    <property type="project" value="UniProtKB-KW"/>
</dbReference>
<evidence type="ECO:0000259" key="17">
    <source>
        <dbReference type="PROSITE" id="PS51918"/>
    </source>
</evidence>
<protein>
    <recommendedName>
        <fullName evidence="14">Coproporphyrinogen-III oxidase</fullName>
        <ecNumber evidence="14">1.3.98.3</ecNumber>
    </recommendedName>
</protein>
<feature type="binding site" evidence="15">
    <location>
        <position position="119"/>
    </location>
    <ligand>
        <name>S-adenosyl-L-methionine</name>
        <dbReference type="ChEBI" id="CHEBI:59789"/>
        <label>1</label>
    </ligand>
</feature>
<comment type="caution">
    <text evidence="18">The sequence shown here is derived from an EMBL/GenBank/DDBJ whole genome shotgun (WGS) entry which is preliminary data.</text>
</comment>
<keyword evidence="10 14" id="KW-0408">Iron</keyword>
<name>A0A4V3C470_9SPHI</name>
<dbReference type="GO" id="GO:0051989">
    <property type="term" value="F:coproporphyrinogen dehydrogenase activity"/>
    <property type="evidence" value="ECO:0007669"/>
    <property type="project" value="UniProtKB-EC"/>
</dbReference>
<dbReference type="InterPro" id="IPR006638">
    <property type="entry name" value="Elp3/MiaA/NifB-like_rSAM"/>
</dbReference>
<dbReference type="EMBL" id="SNWM01000001">
    <property type="protein sequence ID" value="TDO24818.1"/>
    <property type="molecule type" value="Genomic_DNA"/>
</dbReference>
<gene>
    <name evidence="18" type="ORF">CLV32_1111</name>
</gene>
<evidence type="ECO:0000256" key="11">
    <source>
        <dbReference type="ARBA" id="ARBA00023014"/>
    </source>
</evidence>
<dbReference type="Pfam" id="PF04055">
    <property type="entry name" value="Radical_SAM"/>
    <property type="match status" value="1"/>
</dbReference>